<evidence type="ECO:0000313" key="3">
    <source>
        <dbReference type="EMBL" id="OAE20483.1"/>
    </source>
</evidence>
<evidence type="ECO:0000313" key="2">
    <source>
        <dbReference type="EMBL" id="BBN14653.1"/>
    </source>
</evidence>
<protein>
    <submittedName>
        <fullName evidence="3">Uncharacterized protein</fullName>
    </submittedName>
</protein>
<name>A0A176VJ92_MARPO</name>
<dbReference type="AlphaFoldDB" id="A0A176VJ92"/>
<organism evidence="3 4">
    <name type="scientific">Marchantia polymorpha subsp. ruderalis</name>
    <dbReference type="NCBI Taxonomy" id="1480154"/>
    <lineage>
        <taxon>Eukaryota</taxon>
        <taxon>Viridiplantae</taxon>
        <taxon>Streptophyta</taxon>
        <taxon>Embryophyta</taxon>
        <taxon>Marchantiophyta</taxon>
        <taxon>Marchantiopsida</taxon>
        <taxon>Marchantiidae</taxon>
        <taxon>Marchantiales</taxon>
        <taxon>Marchantiaceae</taxon>
        <taxon>Marchantia</taxon>
    </lineage>
</organism>
<dbReference type="Proteomes" id="UP001162541">
    <property type="component" value="Chromosome 6"/>
</dbReference>
<feature type="chain" id="PRO_5042333702" evidence="1">
    <location>
        <begin position="31"/>
        <end position="124"/>
    </location>
</feature>
<evidence type="ECO:0000256" key="1">
    <source>
        <dbReference type="SAM" id="SignalP"/>
    </source>
</evidence>
<feature type="signal peptide" evidence="1">
    <location>
        <begin position="1"/>
        <end position="30"/>
    </location>
</feature>
<proteinExistence type="predicted"/>
<dbReference type="EMBL" id="AP019871">
    <property type="protein sequence ID" value="BBN14653.1"/>
    <property type="molecule type" value="Genomic_DNA"/>
</dbReference>
<reference evidence="3 4" key="1">
    <citation type="submission" date="2016-03" db="EMBL/GenBank/DDBJ databases">
        <title>Mechanisms controlling the formation of the plant cell surface in tip-growing cells are functionally conserved among land plants.</title>
        <authorList>
            <person name="Honkanen S."/>
            <person name="Jones V.A."/>
            <person name="Morieri G."/>
            <person name="Champion C."/>
            <person name="Hetherington A.J."/>
            <person name="Kelly S."/>
            <person name="Saint-Marcoux D."/>
            <person name="Proust H."/>
            <person name="Prescott H."/>
            <person name="Dolan L."/>
        </authorList>
    </citation>
    <scope>NUCLEOTIDE SEQUENCE [LARGE SCALE GENOMIC DNA]</scope>
    <source>
        <strain evidence="4">cv. Tak-1 and cv. Tak-2</strain>
        <tissue evidence="3">Whole gametophyte</tissue>
    </source>
</reference>
<evidence type="ECO:0000313" key="5">
    <source>
        <dbReference type="Proteomes" id="UP001162541"/>
    </source>
</evidence>
<dbReference type="EMBL" id="LVLJ01003604">
    <property type="protein sequence ID" value="OAE20483.1"/>
    <property type="molecule type" value="Genomic_DNA"/>
</dbReference>
<gene>
    <name evidence="3" type="ORF">AXG93_4698s1340</name>
    <name evidence="2" type="ORF">Mp_6g13310</name>
</gene>
<evidence type="ECO:0000313" key="4">
    <source>
        <dbReference type="Proteomes" id="UP000077202"/>
    </source>
</evidence>
<keyword evidence="4" id="KW-1185">Reference proteome</keyword>
<reference evidence="5" key="3">
    <citation type="journal article" date="2020" name="Curr. Biol.">
        <title>Chromatin organization in early land plants reveals an ancestral association between H3K27me3, transposons, and constitutive heterochromatin.</title>
        <authorList>
            <person name="Montgomery S.A."/>
            <person name="Tanizawa Y."/>
            <person name="Galik B."/>
            <person name="Wang N."/>
            <person name="Ito T."/>
            <person name="Mochizuki T."/>
            <person name="Akimcheva S."/>
            <person name="Bowman J.L."/>
            <person name="Cognat V."/>
            <person name="Marechal-Drouard L."/>
            <person name="Ekker H."/>
            <person name="Hong S.F."/>
            <person name="Kohchi T."/>
            <person name="Lin S.S."/>
            <person name="Liu L.D."/>
            <person name="Nakamura Y."/>
            <person name="Valeeva L.R."/>
            <person name="Shakirov E.V."/>
            <person name="Shippen D.E."/>
            <person name="Wei W.L."/>
            <person name="Yagura M."/>
            <person name="Yamaoka S."/>
            <person name="Yamato K.T."/>
            <person name="Liu C."/>
            <person name="Berger F."/>
        </authorList>
    </citation>
    <scope>NUCLEOTIDE SEQUENCE [LARGE SCALE GENOMIC DNA]</scope>
    <source>
        <strain evidence="5">Tak-1</strain>
    </source>
</reference>
<keyword evidence="1" id="KW-0732">Signal</keyword>
<accession>A0A176VJ92</accession>
<reference evidence="2" key="2">
    <citation type="journal article" date="2019" name="Curr. Biol.">
        <title>Chromatin organization in early land plants reveals an ancestral association between H3K27me3, transposons, and constitutive heterochromatin.</title>
        <authorList>
            <person name="Montgomery S.A."/>
            <person name="Tanizawa Y."/>
            <person name="Galik B."/>
            <person name="Wang N."/>
            <person name="Ito T."/>
            <person name="Mochizuki T."/>
            <person name="Akimcheva S."/>
            <person name="Bowman J."/>
            <person name="Cognat V."/>
            <person name="Drouard L."/>
            <person name="Ekker H."/>
            <person name="Houng S."/>
            <person name="Kohchi T."/>
            <person name="Lin S."/>
            <person name="Liu L.D."/>
            <person name="Nakamura Y."/>
            <person name="Valeeva L.R."/>
            <person name="Shakirov E.V."/>
            <person name="Shippen D.E."/>
            <person name="Wei W."/>
            <person name="Yagura M."/>
            <person name="Yamaoka S."/>
            <person name="Yamato K.T."/>
            <person name="Liu C."/>
            <person name="Berger F."/>
        </authorList>
    </citation>
    <scope>NUCLEOTIDE SEQUENCE [LARGE SCALE GENOMIC DNA]</scope>
    <source>
        <strain evidence="2">Tak-1</strain>
    </source>
</reference>
<sequence>MAQLLSLERGRQSALLLLLLVLLSLHLTAAAALRLPPSGNLSNRQSQVVQSPLEQNEVDELAFLDKLPQPLKEAIQAELKECMAFPQATYARCVYDRRALIAYTEDYSSPGSNPNPVVGSPAIG</sequence>
<dbReference type="Proteomes" id="UP000077202">
    <property type="component" value="Unassembled WGS sequence"/>
</dbReference>